<protein>
    <recommendedName>
        <fullName evidence="7">tRNA(Ile)-lysidine synthase</fullName>
        <ecNumber evidence="7">6.3.4.19</ecNumber>
    </recommendedName>
    <alternativeName>
        <fullName evidence="7">tRNA(Ile)-2-lysyl-cytidine synthase</fullName>
    </alternativeName>
    <alternativeName>
        <fullName evidence="7">tRNA(Ile)-lysidine synthetase</fullName>
    </alternativeName>
</protein>
<dbReference type="GO" id="GO:0005737">
    <property type="term" value="C:cytoplasm"/>
    <property type="evidence" value="ECO:0007669"/>
    <property type="project" value="UniProtKB-SubCell"/>
</dbReference>
<dbReference type="AlphaFoldDB" id="A0A8J3JXD8"/>
<name>A0A8J3JXD8_9ACTN</name>
<dbReference type="Pfam" id="PF01171">
    <property type="entry name" value="ATP_bind_3"/>
    <property type="match status" value="1"/>
</dbReference>
<evidence type="ECO:0000256" key="5">
    <source>
        <dbReference type="ARBA" id="ARBA00022840"/>
    </source>
</evidence>
<dbReference type="GO" id="GO:0005524">
    <property type="term" value="F:ATP binding"/>
    <property type="evidence" value="ECO:0007669"/>
    <property type="project" value="UniProtKB-UniRule"/>
</dbReference>
<dbReference type="EMBL" id="BONG01000051">
    <property type="protein sequence ID" value="GIF92841.1"/>
    <property type="molecule type" value="Genomic_DNA"/>
</dbReference>
<dbReference type="EC" id="6.3.4.19" evidence="7"/>
<keyword evidence="1 7" id="KW-0963">Cytoplasm</keyword>
<dbReference type="InterPro" id="IPR015262">
    <property type="entry name" value="tRNA_Ile_lys_synt_subst-bd"/>
</dbReference>
<organism evidence="10 11">
    <name type="scientific">Catellatospora chokoriensis</name>
    <dbReference type="NCBI Taxonomy" id="310353"/>
    <lineage>
        <taxon>Bacteria</taxon>
        <taxon>Bacillati</taxon>
        <taxon>Actinomycetota</taxon>
        <taxon>Actinomycetes</taxon>
        <taxon>Micromonosporales</taxon>
        <taxon>Micromonosporaceae</taxon>
        <taxon>Catellatospora</taxon>
    </lineage>
</organism>
<evidence type="ECO:0000256" key="2">
    <source>
        <dbReference type="ARBA" id="ARBA00022598"/>
    </source>
</evidence>
<feature type="domain" description="tRNA(Ile)-lysidine/2-thiocytidine synthase N-terminal" evidence="8">
    <location>
        <begin position="67"/>
        <end position="245"/>
    </location>
</feature>
<evidence type="ECO:0000256" key="1">
    <source>
        <dbReference type="ARBA" id="ARBA00022490"/>
    </source>
</evidence>
<dbReference type="HAMAP" id="MF_01161">
    <property type="entry name" value="tRNA_Ile_lys_synt"/>
    <property type="match status" value="1"/>
</dbReference>
<evidence type="ECO:0000256" key="4">
    <source>
        <dbReference type="ARBA" id="ARBA00022741"/>
    </source>
</evidence>
<dbReference type="SUPFAM" id="SSF52402">
    <property type="entry name" value="Adenine nucleotide alpha hydrolases-like"/>
    <property type="match status" value="1"/>
</dbReference>
<evidence type="ECO:0000259" key="9">
    <source>
        <dbReference type="Pfam" id="PF09179"/>
    </source>
</evidence>
<keyword evidence="11" id="KW-1185">Reference proteome</keyword>
<evidence type="ECO:0000256" key="7">
    <source>
        <dbReference type="HAMAP-Rule" id="MF_01161"/>
    </source>
</evidence>
<sequence length="364" mass="37024">MRLDPSVAAIRTAIRHTLTTLPTTPAAPAATLKELRQQDGLDGASLTESRQGYRSVDGVAGGARPLVLVGCSGGADSLALAAAAVFVAPRVGWRVGLVTVDHQLQEGSAGRAEQVAQWAREQGFEPVEVATVDVGGCGGPEAAARAARYAALAGAAGRLGAATVLLGHTRDDQAETVLLALARGAGPRGLAGMPAHRLHAGARFSRPLLDVPRSACRAACAAQDLVPWEDPHNTDPSYARSRVRADALPALVAALGEGVVANLARSAALLGADADLLDELAADALERCRAPAGLSAGALSGLPAALRTRVLHAWAAELGAPRAALTHRHVAALDTLVMAWRGQGATLLPGGIAVSRRSGELTGG</sequence>
<dbReference type="InterPro" id="IPR011063">
    <property type="entry name" value="TilS/TtcA_N"/>
</dbReference>
<evidence type="ECO:0000313" key="10">
    <source>
        <dbReference type="EMBL" id="GIF92841.1"/>
    </source>
</evidence>
<evidence type="ECO:0000313" key="11">
    <source>
        <dbReference type="Proteomes" id="UP000619293"/>
    </source>
</evidence>
<comment type="function">
    <text evidence="7">Ligates lysine onto the cytidine present at position 34 of the AUA codon-specific tRNA(Ile) that contains the anticodon CAU, in an ATP-dependent manner. Cytidine is converted to lysidine, thus changing the amino acid specificity of the tRNA from methionine to isoleucine.</text>
</comment>
<dbReference type="InterPro" id="IPR012094">
    <property type="entry name" value="tRNA_Ile_lys_synt"/>
</dbReference>
<dbReference type="Proteomes" id="UP000619293">
    <property type="component" value="Unassembled WGS sequence"/>
</dbReference>
<dbReference type="PANTHER" id="PTHR43033">
    <property type="entry name" value="TRNA(ILE)-LYSIDINE SYNTHASE-RELATED"/>
    <property type="match status" value="1"/>
</dbReference>
<accession>A0A8J3JXD8</accession>
<comment type="caution">
    <text evidence="10">The sequence shown here is derived from an EMBL/GenBank/DDBJ whole genome shotgun (WGS) entry which is preliminary data.</text>
</comment>
<comment type="similarity">
    <text evidence="7">Belongs to the tRNA(Ile)-lysidine synthase family.</text>
</comment>
<dbReference type="Pfam" id="PF09179">
    <property type="entry name" value="TilS"/>
    <property type="match status" value="1"/>
</dbReference>
<keyword evidence="2 7" id="KW-0436">Ligase</keyword>
<proteinExistence type="inferred from homology"/>
<gene>
    <name evidence="7 10" type="primary">tilS</name>
    <name evidence="10" type="ORF">Cch02nite_62850</name>
</gene>
<evidence type="ECO:0000259" key="8">
    <source>
        <dbReference type="Pfam" id="PF01171"/>
    </source>
</evidence>
<evidence type="ECO:0000256" key="6">
    <source>
        <dbReference type="ARBA" id="ARBA00048539"/>
    </source>
</evidence>
<dbReference type="GO" id="GO:0006400">
    <property type="term" value="P:tRNA modification"/>
    <property type="evidence" value="ECO:0007669"/>
    <property type="project" value="UniProtKB-UniRule"/>
</dbReference>
<keyword evidence="4 7" id="KW-0547">Nucleotide-binding</keyword>
<dbReference type="GO" id="GO:0032267">
    <property type="term" value="F:tRNA(Ile)-lysidine synthase activity"/>
    <property type="evidence" value="ECO:0007669"/>
    <property type="project" value="UniProtKB-EC"/>
</dbReference>
<dbReference type="InterPro" id="IPR014729">
    <property type="entry name" value="Rossmann-like_a/b/a_fold"/>
</dbReference>
<feature type="domain" description="tRNA(Ile)-lysidine synthase substrate-binding" evidence="9">
    <location>
        <begin position="294"/>
        <end position="361"/>
    </location>
</feature>
<evidence type="ECO:0000256" key="3">
    <source>
        <dbReference type="ARBA" id="ARBA00022694"/>
    </source>
</evidence>
<dbReference type="SUPFAM" id="SSF82829">
    <property type="entry name" value="MesJ substrate recognition domain-like"/>
    <property type="match status" value="1"/>
</dbReference>
<dbReference type="InterPro" id="IPR012795">
    <property type="entry name" value="tRNA_Ile_lys_synt_N"/>
</dbReference>
<dbReference type="CDD" id="cd01992">
    <property type="entry name" value="TilS_N"/>
    <property type="match status" value="1"/>
</dbReference>
<comment type="domain">
    <text evidence="7">The N-terminal region contains the highly conserved SGGXDS motif, predicted to be a P-loop motif involved in ATP binding.</text>
</comment>
<keyword evidence="5 7" id="KW-0067">ATP-binding</keyword>
<dbReference type="Gene3D" id="3.40.50.620">
    <property type="entry name" value="HUPs"/>
    <property type="match status" value="1"/>
</dbReference>
<dbReference type="PANTHER" id="PTHR43033:SF1">
    <property type="entry name" value="TRNA(ILE)-LYSIDINE SYNTHASE-RELATED"/>
    <property type="match status" value="1"/>
</dbReference>
<dbReference type="Gene3D" id="1.20.59.20">
    <property type="match status" value="1"/>
</dbReference>
<comment type="subcellular location">
    <subcellularLocation>
        <location evidence="7">Cytoplasm</location>
    </subcellularLocation>
</comment>
<feature type="binding site" evidence="7">
    <location>
        <begin position="72"/>
        <end position="77"/>
    </location>
    <ligand>
        <name>ATP</name>
        <dbReference type="ChEBI" id="CHEBI:30616"/>
    </ligand>
</feature>
<dbReference type="NCBIfam" id="TIGR02432">
    <property type="entry name" value="lysidine_TilS_N"/>
    <property type="match status" value="1"/>
</dbReference>
<reference evidence="10 11" key="1">
    <citation type="submission" date="2021-01" db="EMBL/GenBank/DDBJ databases">
        <title>Whole genome shotgun sequence of Catellatospora chokoriensis NBRC 107358.</title>
        <authorList>
            <person name="Komaki H."/>
            <person name="Tamura T."/>
        </authorList>
    </citation>
    <scope>NUCLEOTIDE SEQUENCE [LARGE SCALE GENOMIC DNA]</scope>
    <source>
        <strain evidence="10 11">NBRC 107358</strain>
    </source>
</reference>
<keyword evidence="3 7" id="KW-0819">tRNA processing</keyword>
<comment type="catalytic activity">
    <reaction evidence="6 7">
        <text>cytidine(34) in tRNA(Ile2) + L-lysine + ATP = lysidine(34) in tRNA(Ile2) + AMP + diphosphate + H(+)</text>
        <dbReference type="Rhea" id="RHEA:43744"/>
        <dbReference type="Rhea" id="RHEA-COMP:10625"/>
        <dbReference type="Rhea" id="RHEA-COMP:10670"/>
        <dbReference type="ChEBI" id="CHEBI:15378"/>
        <dbReference type="ChEBI" id="CHEBI:30616"/>
        <dbReference type="ChEBI" id="CHEBI:32551"/>
        <dbReference type="ChEBI" id="CHEBI:33019"/>
        <dbReference type="ChEBI" id="CHEBI:82748"/>
        <dbReference type="ChEBI" id="CHEBI:83665"/>
        <dbReference type="ChEBI" id="CHEBI:456215"/>
        <dbReference type="EC" id="6.3.4.19"/>
    </reaction>
</comment>